<dbReference type="GO" id="GO:0016301">
    <property type="term" value="F:kinase activity"/>
    <property type="evidence" value="ECO:0007669"/>
    <property type="project" value="UniProtKB-KW"/>
</dbReference>
<feature type="transmembrane region" description="Helical" evidence="6">
    <location>
        <begin position="131"/>
        <end position="153"/>
    </location>
</feature>
<keyword evidence="11" id="KW-1185">Reference proteome</keyword>
<keyword evidence="6" id="KW-0472">Membrane</keyword>
<sequence>MFKRYLGFLRSTGISPYIWTVLGISPFYFIFLSAHSTLRIIIGILLTISFFIIYRLAYISKGWSIFLWSSILIIISTSMNILFSYVYFAFFIAYMIGKRKNRATFLTLYILHLVITTISINITIILQEELIIRQLPFIIITWISVILLPFSLYSRNERGQLEEKLVDANKRISDLVKLEERQRIARDLHDTLGQKLSLIGLKSDLARKLITKDPDLAQNELKDVQQTARTALNEVRKIVSQMRGIRIKDELIRIKQILHAAEITVECNENFQLSNVSLLTENIVSMCLKEAVTNVVKHSNATLCKISIKQMKNEIIFSVIDNGVGCKSDKFTTGYGLIGMKERLEFVNGTLEISCENGMTLIMTVPIDVKQIEVEELV</sequence>
<dbReference type="RefSeq" id="WP_069032096.1">
    <property type="nucleotide sequence ID" value="NZ_MDKC01000001.1"/>
</dbReference>
<evidence type="ECO:0000256" key="6">
    <source>
        <dbReference type="SAM" id="Phobius"/>
    </source>
</evidence>
<comment type="caution">
    <text evidence="10">The sequence shown here is derived from an EMBL/GenBank/DDBJ whole genome shotgun (WGS) entry which is preliminary data.</text>
</comment>
<dbReference type="InterPro" id="IPR056374">
    <property type="entry name" value="DesK/YvfT_N"/>
</dbReference>
<evidence type="ECO:0000256" key="2">
    <source>
        <dbReference type="ARBA" id="ARBA00012438"/>
    </source>
</evidence>
<feature type="transmembrane region" description="Helical" evidence="6">
    <location>
        <begin position="40"/>
        <end position="59"/>
    </location>
</feature>
<feature type="domain" description="Histidine kinase/HSP90-like ATPase" evidence="7">
    <location>
        <begin position="285"/>
        <end position="367"/>
    </location>
</feature>
<keyword evidence="5" id="KW-0902">Two-component regulatory system</keyword>
<dbReference type="CDD" id="cd16917">
    <property type="entry name" value="HATPase_UhpB-NarQ-NarX-like"/>
    <property type="match status" value="1"/>
</dbReference>
<feature type="domain" description="DesK/YvfT N-terminal" evidence="9">
    <location>
        <begin position="3"/>
        <end position="151"/>
    </location>
</feature>
<evidence type="ECO:0000259" key="9">
    <source>
        <dbReference type="Pfam" id="PF23540"/>
    </source>
</evidence>
<keyword evidence="6" id="KW-1133">Transmembrane helix</keyword>
<feature type="domain" description="Signal transduction histidine kinase subgroup 3 dimerisation and phosphoacceptor" evidence="8">
    <location>
        <begin position="180"/>
        <end position="243"/>
    </location>
</feature>
<evidence type="ECO:0000259" key="7">
    <source>
        <dbReference type="Pfam" id="PF02518"/>
    </source>
</evidence>
<dbReference type="InterPro" id="IPR011712">
    <property type="entry name" value="Sig_transdc_His_kin_sub3_dim/P"/>
</dbReference>
<dbReference type="Proteomes" id="UP000094580">
    <property type="component" value="Unassembled WGS sequence"/>
</dbReference>
<reference evidence="10 11" key="1">
    <citation type="submission" date="2016-07" db="EMBL/GenBank/DDBJ databases">
        <authorList>
            <person name="Townsley L."/>
            <person name="Shank E.A."/>
        </authorList>
    </citation>
    <scope>NUCLEOTIDE SEQUENCE [LARGE SCALE GENOMIC DNA]</scope>
    <source>
        <strain evidence="10 11">CH01</strain>
    </source>
</reference>
<accession>A0ABX2ZW56</accession>
<keyword evidence="6" id="KW-0812">Transmembrane</keyword>
<dbReference type="PANTHER" id="PTHR24421:SF63">
    <property type="entry name" value="SENSOR HISTIDINE KINASE DESK"/>
    <property type="match status" value="1"/>
</dbReference>
<dbReference type="Pfam" id="PF02518">
    <property type="entry name" value="HATPase_c"/>
    <property type="match status" value="1"/>
</dbReference>
<dbReference type="Gene3D" id="3.30.565.10">
    <property type="entry name" value="Histidine kinase-like ATPase, C-terminal domain"/>
    <property type="match status" value="1"/>
</dbReference>
<dbReference type="Pfam" id="PF23540">
    <property type="entry name" value="DesK_N"/>
    <property type="match status" value="1"/>
</dbReference>
<feature type="transmembrane region" description="Helical" evidence="6">
    <location>
        <begin position="106"/>
        <end position="125"/>
    </location>
</feature>
<keyword evidence="4 10" id="KW-0418">Kinase</keyword>
<evidence type="ECO:0000313" key="11">
    <source>
        <dbReference type="Proteomes" id="UP000094580"/>
    </source>
</evidence>
<feature type="transmembrane region" description="Helical" evidence="6">
    <location>
        <begin position="14"/>
        <end position="33"/>
    </location>
</feature>
<evidence type="ECO:0000256" key="4">
    <source>
        <dbReference type="ARBA" id="ARBA00022777"/>
    </source>
</evidence>
<evidence type="ECO:0000256" key="1">
    <source>
        <dbReference type="ARBA" id="ARBA00000085"/>
    </source>
</evidence>
<comment type="catalytic activity">
    <reaction evidence="1">
        <text>ATP + protein L-histidine = ADP + protein N-phospho-L-histidine.</text>
        <dbReference type="EC" id="2.7.13.3"/>
    </reaction>
</comment>
<organism evidence="10 11">
    <name type="scientific">Gottfriedia luciferensis</name>
    <dbReference type="NCBI Taxonomy" id="178774"/>
    <lineage>
        <taxon>Bacteria</taxon>
        <taxon>Bacillati</taxon>
        <taxon>Bacillota</taxon>
        <taxon>Bacilli</taxon>
        <taxon>Bacillales</taxon>
        <taxon>Bacillaceae</taxon>
        <taxon>Gottfriedia</taxon>
    </lineage>
</organism>
<keyword evidence="3" id="KW-0808">Transferase</keyword>
<dbReference type="Pfam" id="PF07730">
    <property type="entry name" value="HisKA_3"/>
    <property type="match status" value="1"/>
</dbReference>
<evidence type="ECO:0000313" key="10">
    <source>
        <dbReference type="EMBL" id="ODG93917.1"/>
    </source>
</evidence>
<protein>
    <recommendedName>
        <fullName evidence="2">histidine kinase</fullName>
        <ecNumber evidence="2">2.7.13.3</ecNumber>
    </recommendedName>
</protein>
<dbReference type="Gene3D" id="1.20.5.1930">
    <property type="match status" value="1"/>
</dbReference>
<dbReference type="PANTHER" id="PTHR24421">
    <property type="entry name" value="NITRATE/NITRITE SENSOR PROTEIN NARX-RELATED"/>
    <property type="match status" value="1"/>
</dbReference>
<gene>
    <name evidence="10" type="ORF">BED47_01735</name>
</gene>
<feature type="transmembrane region" description="Helical" evidence="6">
    <location>
        <begin position="65"/>
        <end position="94"/>
    </location>
</feature>
<evidence type="ECO:0000256" key="5">
    <source>
        <dbReference type="ARBA" id="ARBA00023012"/>
    </source>
</evidence>
<evidence type="ECO:0000259" key="8">
    <source>
        <dbReference type="Pfam" id="PF07730"/>
    </source>
</evidence>
<dbReference type="EMBL" id="MDKC01000001">
    <property type="protein sequence ID" value="ODG93917.1"/>
    <property type="molecule type" value="Genomic_DNA"/>
</dbReference>
<dbReference type="SUPFAM" id="SSF55874">
    <property type="entry name" value="ATPase domain of HSP90 chaperone/DNA topoisomerase II/histidine kinase"/>
    <property type="match status" value="1"/>
</dbReference>
<evidence type="ECO:0000256" key="3">
    <source>
        <dbReference type="ARBA" id="ARBA00022679"/>
    </source>
</evidence>
<dbReference type="InterPro" id="IPR003594">
    <property type="entry name" value="HATPase_dom"/>
</dbReference>
<name>A0ABX2ZW56_9BACI</name>
<dbReference type="EC" id="2.7.13.3" evidence="2"/>
<proteinExistence type="predicted"/>
<dbReference type="InterPro" id="IPR050482">
    <property type="entry name" value="Sensor_HK_TwoCompSys"/>
</dbReference>
<dbReference type="InterPro" id="IPR036890">
    <property type="entry name" value="HATPase_C_sf"/>
</dbReference>